<keyword evidence="3 6" id="KW-0812">Transmembrane</keyword>
<dbReference type="Pfam" id="PF13520">
    <property type="entry name" value="AA_permease_2"/>
    <property type="match status" value="1"/>
</dbReference>
<keyword evidence="2" id="KW-1003">Cell membrane</keyword>
<feature type="transmembrane region" description="Helical" evidence="6">
    <location>
        <begin position="271"/>
        <end position="290"/>
    </location>
</feature>
<gene>
    <name evidence="7" type="ORF">HMPREF9453_01465</name>
</gene>
<dbReference type="eggNOG" id="COG0531">
    <property type="taxonomic scope" value="Bacteria"/>
</dbReference>
<name>H1D1H7_9FIRM</name>
<dbReference type="GO" id="GO:0005886">
    <property type="term" value="C:plasma membrane"/>
    <property type="evidence" value="ECO:0007669"/>
    <property type="project" value="UniProtKB-SubCell"/>
</dbReference>
<feature type="transmembrane region" description="Helical" evidence="6">
    <location>
        <begin position="147"/>
        <end position="169"/>
    </location>
</feature>
<evidence type="ECO:0000256" key="4">
    <source>
        <dbReference type="ARBA" id="ARBA00022989"/>
    </source>
</evidence>
<feature type="transmembrane region" description="Helical" evidence="6">
    <location>
        <begin position="221"/>
        <end position="247"/>
    </location>
</feature>
<dbReference type="AlphaFoldDB" id="H1D1H7"/>
<dbReference type="InterPro" id="IPR002293">
    <property type="entry name" value="AA/rel_permease1"/>
</dbReference>
<protein>
    <recommendedName>
        <fullName evidence="9">Putrescine transporter</fullName>
    </recommendedName>
</protein>
<keyword evidence="5 6" id="KW-0472">Membrane</keyword>
<keyword evidence="4 6" id="KW-1133">Transmembrane helix</keyword>
<proteinExistence type="predicted"/>
<feature type="transmembrane region" description="Helical" evidence="6">
    <location>
        <begin position="12"/>
        <end position="32"/>
    </location>
</feature>
<evidence type="ECO:0000256" key="2">
    <source>
        <dbReference type="ARBA" id="ARBA00022475"/>
    </source>
</evidence>
<dbReference type="Proteomes" id="UP000003277">
    <property type="component" value="Unassembled WGS sequence"/>
</dbReference>
<feature type="transmembrane region" description="Helical" evidence="6">
    <location>
        <begin position="38"/>
        <end position="58"/>
    </location>
</feature>
<dbReference type="PANTHER" id="PTHR42770">
    <property type="entry name" value="AMINO ACID TRANSPORTER-RELATED"/>
    <property type="match status" value="1"/>
</dbReference>
<evidence type="ECO:0000256" key="5">
    <source>
        <dbReference type="ARBA" id="ARBA00023136"/>
    </source>
</evidence>
<evidence type="ECO:0000256" key="6">
    <source>
        <dbReference type="SAM" id="Phobius"/>
    </source>
</evidence>
<keyword evidence="8" id="KW-1185">Reference proteome</keyword>
<feature type="transmembrane region" description="Helical" evidence="6">
    <location>
        <begin position="385"/>
        <end position="402"/>
    </location>
</feature>
<dbReference type="PANTHER" id="PTHR42770:SF6">
    <property type="entry name" value="PUTRESCINE TRANSPORTER POTE"/>
    <property type="match status" value="1"/>
</dbReference>
<feature type="transmembrane region" description="Helical" evidence="6">
    <location>
        <begin position="117"/>
        <end position="140"/>
    </location>
</feature>
<dbReference type="GeneID" id="98910865"/>
<dbReference type="RefSeq" id="WP_008859959.1">
    <property type="nucleotide sequence ID" value="NZ_JH591188.1"/>
</dbReference>
<evidence type="ECO:0000313" key="7">
    <source>
        <dbReference type="EMBL" id="EHO62600.1"/>
    </source>
</evidence>
<evidence type="ECO:0008006" key="9">
    <source>
        <dbReference type="Google" id="ProtNLM"/>
    </source>
</evidence>
<comment type="caution">
    <text evidence="7">The sequence shown here is derived from an EMBL/GenBank/DDBJ whole genome shotgun (WGS) entry which is preliminary data.</text>
</comment>
<evidence type="ECO:0000256" key="1">
    <source>
        <dbReference type="ARBA" id="ARBA00004651"/>
    </source>
</evidence>
<dbReference type="STRING" id="742743.HMPREF9453_01465"/>
<dbReference type="PATRIC" id="fig|742743.3.peg.1494"/>
<reference evidence="7 8" key="1">
    <citation type="submission" date="2011-11" db="EMBL/GenBank/DDBJ databases">
        <title>The Genome Sequence of Dialister succinatiphilus YIT 11850.</title>
        <authorList>
            <consortium name="The Broad Institute Genome Sequencing Platform"/>
            <person name="Earl A."/>
            <person name="Ward D."/>
            <person name="Feldgarden M."/>
            <person name="Gevers D."/>
            <person name="Morotomi M."/>
            <person name="Young S.K."/>
            <person name="Zeng Q."/>
            <person name="Gargeya S."/>
            <person name="Fitzgerald M."/>
            <person name="Haas B."/>
            <person name="Abouelleil A."/>
            <person name="Alvarado L."/>
            <person name="Arachchi H.M."/>
            <person name="Berlin A."/>
            <person name="Brown A."/>
            <person name="Chapman S.B."/>
            <person name="Dunbar C."/>
            <person name="Gearin G."/>
            <person name="Goldberg J."/>
            <person name="Griggs A."/>
            <person name="Gujja S."/>
            <person name="Heiman D."/>
            <person name="Howarth C."/>
            <person name="Lui A."/>
            <person name="MacDonald P.J.P."/>
            <person name="Montmayeur A."/>
            <person name="Murphy C."/>
            <person name="Neiman D."/>
            <person name="Pearson M."/>
            <person name="Priest M."/>
            <person name="Roberts A."/>
            <person name="Saif S."/>
            <person name="Shea T."/>
            <person name="Sisk P."/>
            <person name="Stolte C."/>
            <person name="Sykes S."/>
            <person name="Wortman J."/>
            <person name="Nusbaum C."/>
            <person name="Birren B."/>
        </authorList>
    </citation>
    <scope>NUCLEOTIDE SEQUENCE [LARGE SCALE GENOMIC DNA]</scope>
    <source>
        <strain evidence="7 8">YIT 11850</strain>
    </source>
</reference>
<feature type="transmembrane region" description="Helical" evidence="6">
    <location>
        <begin position="321"/>
        <end position="340"/>
    </location>
</feature>
<evidence type="ECO:0000313" key="8">
    <source>
        <dbReference type="Proteomes" id="UP000003277"/>
    </source>
</evidence>
<dbReference type="EMBL" id="ADLT01000049">
    <property type="protein sequence ID" value="EHO62600.1"/>
    <property type="molecule type" value="Genomic_DNA"/>
</dbReference>
<evidence type="ECO:0000256" key="3">
    <source>
        <dbReference type="ARBA" id="ARBA00022692"/>
    </source>
</evidence>
<accession>H1D1H7</accession>
<dbReference type="HOGENOM" id="CLU_007946_1_0_9"/>
<feature type="transmembrane region" description="Helical" evidence="6">
    <location>
        <begin position="408"/>
        <end position="426"/>
    </location>
</feature>
<dbReference type="Gene3D" id="1.20.1740.10">
    <property type="entry name" value="Amino acid/polyamine transporter I"/>
    <property type="match status" value="1"/>
</dbReference>
<feature type="transmembrane region" description="Helical" evidence="6">
    <location>
        <begin position="87"/>
        <end position="111"/>
    </location>
</feature>
<feature type="transmembrane region" description="Helical" evidence="6">
    <location>
        <begin position="346"/>
        <end position="364"/>
    </location>
</feature>
<dbReference type="InterPro" id="IPR050367">
    <property type="entry name" value="APC_superfamily"/>
</dbReference>
<dbReference type="GO" id="GO:0022857">
    <property type="term" value="F:transmembrane transporter activity"/>
    <property type="evidence" value="ECO:0007669"/>
    <property type="project" value="InterPro"/>
</dbReference>
<comment type="subcellular location">
    <subcellularLocation>
        <location evidence="1">Cell membrane</location>
        <topology evidence="1">Multi-pass membrane protein</topology>
    </subcellularLocation>
</comment>
<dbReference type="PIRSF" id="PIRSF006060">
    <property type="entry name" value="AA_transporter"/>
    <property type="match status" value="1"/>
</dbReference>
<organism evidence="7 8">
    <name type="scientific">Dialister succinatiphilus YIT 11850</name>
    <dbReference type="NCBI Taxonomy" id="742743"/>
    <lineage>
        <taxon>Bacteria</taxon>
        <taxon>Bacillati</taxon>
        <taxon>Bacillota</taxon>
        <taxon>Negativicutes</taxon>
        <taxon>Veillonellales</taxon>
        <taxon>Veillonellaceae</taxon>
        <taxon>Dialister</taxon>
    </lineage>
</organism>
<dbReference type="NCBIfam" id="NF007938">
    <property type="entry name" value="PRK10655.1"/>
    <property type="match status" value="1"/>
</dbReference>
<sequence length="447" mass="47210">MSKSKKMGVVQLTTVTAINMMGSGIILLPATLAEIGTASIFAWILASIGATILAYAFARCGMHTSKVGGMGGYAEYRFGRAGNFLSNFCYTISLIIANAAIASGVVSYGSYVFGLTLSPVEVCMATIGVLILAATISLVGPKKFGKFTSLGVFCVVSPVVGLLLCGFFFFDTGIYSEAWNPGNLPFYDIMKDSIAVIIWAFLGLETACANSDTVENPEKNVPIAVLAGTLLAGACYTTSTAIIGGLVPYKELMASGAPFGLAYATMFGEKAGYIISCMLVCSCFVSLTAWQFTVSEVAREASSIGLFPKFLSKVNRFRSPYVAIGSLVAIQVIMTLSTMSPTLLKQFNVLINLAVMINLIPYLLAMGAVSDLQKAEGIPHDKAKLANAAAIVGGIYSCYAVYGCGWTVILEGAFVAAMGLVIYALISSRLRYAPTPEVSTYPPIDKK</sequence>